<dbReference type="OrthoDB" id="9809275at2"/>
<dbReference type="Gene3D" id="3.90.1200.10">
    <property type="match status" value="1"/>
</dbReference>
<dbReference type="SUPFAM" id="SSF56112">
    <property type="entry name" value="Protein kinase-like (PK-like)"/>
    <property type="match status" value="1"/>
</dbReference>
<proteinExistence type="predicted"/>
<organism evidence="2 3">
    <name type="scientific">Phaeovulum veldkampii DSM 11550</name>
    <dbReference type="NCBI Taxonomy" id="1185920"/>
    <lineage>
        <taxon>Bacteria</taxon>
        <taxon>Pseudomonadati</taxon>
        <taxon>Pseudomonadota</taxon>
        <taxon>Alphaproteobacteria</taxon>
        <taxon>Rhodobacterales</taxon>
        <taxon>Paracoccaceae</taxon>
        <taxon>Phaeovulum</taxon>
    </lineage>
</organism>
<comment type="caution">
    <text evidence="2">The sequence shown here is derived from an EMBL/GenBank/DDBJ whole genome shotgun (WGS) entry which is preliminary data.</text>
</comment>
<dbReference type="InterPro" id="IPR011009">
    <property type="entry name" value="Kinase-like_dom_sf"/>
</dbReference>
<dbReference type="Proteomes" id="UP000241899">
    <property type="component" value="Unassembled WGS sequence"/>
</dbReference>
<evidence type="ECO:0000259" key="1">
    <source>
        <dbReference type="Pfam" id="PF01636"/>
    </source>
</evidence>
<feature type="domain" description="Aminoglycoside phosphotransferase" evidence="1">
    <location>
        <begin position="24"/>
        <end position="255"/>
    </location>
</feature>
<dbReference type="Pfam" id="PF01636">
    <property type="entry name" value="APH"/>
    <property type="match status" value="1"/>
</dbReference>
<sequence>MADRAARIDDFLSAAGWAGAARAPLAGDASARRYLRLTHGPRRAVLMDAPPETGEDVRPFLRMARWLAEQGLSAPAILAKDTARGLLLLEDLGDDLLARLIAADPAREAPLYAAVTEILLHLHTRPVPGFLTPLDGPALGDLVRIVADWYLPGIGAAPTAAAGEIPGLISVAYARLNHEAPVVALRDFHAENLIWLPGRSGPARLGLLDFQDAVAAHPAYDLVSALQDARRDVQAAVAARECTRYAAAAGLDPARFAAVYALLGAQRSLRILGVFARLCMARGKPGYVALIPRVWGHVCQNLAHPELAPLAAAVRAALPAPTPERLNRITDQCAQHPMR</sequence>
<keyword evidence="2" id="KW-0808">Transferase</keyword>
<protein>
    <submittedName>
        <fullName evidence="2">Aminoglycoside phosphotransferase</fullName>
    </submittedName>
</protein>
<dbReference type="GO" id="GO:0016740">
    <property type="term" value="F:transferase activity"/>
    <property type="evidence" value="ECO:0007669"/>
    <property type="project" value="UniProtKB-KW"/>
</dbReference>
<dbReference type="AlphaFoldDB" id="A0A2T4JJ47"/>
<dbReference type="RefSeq" id="WP_107324627.1">
    <property type="nucleotide sequence ID" value="NZ_NHSP01000079.1"/>
</dbReference>
<reference evidence="2 3" key="1">
    <citation type="submission" date="2018-03" db="EMBL/GenBank/DDBJ databases">
        <title>Rhodobacter veldkampii.</title>
        <authorList>
            <person name="Meyer T.E."/>
            <person name="Miller S."/>
            <person name="Lodha T."/>
            <person name="Gandham S."/>
            <person name="Chintalapati S."/>
            <person name="Chintalapati V.R."/>
        </authorList>
    </citation>
    <scope>NUCLEOTIDE SEQUENCE [LARGE SCALE GENOMIC DNA]</scope>
    <source>
        <strain evidence="2 3">DSM 11550</strain>
    </source>
</reference>
<gene>
    <name evidence="2" type="ORF">C5F46_06905</name>
</gene>
<dbReference type="EMBL" id="PZKF01000012">
    <property type="protein sequence ID" value="PTE17940.1"/>
    <property type="molecule type" value="Genomic_DNA"/>
</dbReference>
<evidence type="ECO:0000313" key="3">
    <source>
        <dbReference type="Proteomes" id="UP000241899"/>
    </source>
</evidence>
<name>A0A2T4JJ47_9RHOB</name>
<accession>A0A2T4JJ47</accession>
<keyword evidence="3" id="KW-1185">Reference proteome</keyword>
<evidence type="ECO:0000313" key="2">
    <source>
        <dbReference type="EMBL" id="PTE17940.1"/>
    </source>
</evidence>
<dbReference type="Gene3D" id="3.30.200.20">
    <property type="entry name" value="Phosphorylase Kinase, domain 1"/>
    <property type="match status" value="1"/>
</dbReference>
<dbReference type="InterPro" id="IPR002575">
    <property type="entry name" value="Aminoglycoside_PTrfase"/>
</dbReference>